<dbReference type="PROSITE" id="PS00107">
    <property type="entry name" value="PROTEIN_KINASE_ATP"/>
    <property type="match status" value="1"/>
</dbReference>
<keyword evidence="13" id="KW-0675">Receptor</keyword>
<comment type="caution">
    <text evidence="24">The sequence shown here is derived from an EMBL/GenBank/DDBJ whole genome shotgun (WGS) entry which is preliminary data.</text>
</comment>
<keyword evidence="14" id="KW-0325">Glycoprotein</keyword>
<evidence type="ECO:0000256" key="13">
    <source>
        <dbReference type="ARBA" id="ARBA00023170"/>
    </source>
</evidence>
<proteinExistence type="inferred from homology"/>
<comment type="similarity">
    <text evidence="17">Belongs to the protein kinase superfamily. Ser/Thr protein kinase family.</text>
</comment>
<evidence type="ECO:0000256" key="17">
    <source>
        <dbReference type="PIRNR" id="PIRNR000641"/>
    </source>
</evidence>
<dbReference type="Pfam" id="PF01453">
    <property type="entry name" value="B_lectin"/>
    <property type="match status" value="1"/>
</dbReference>
<organism evidence="24 25">
    <name type="scientific">Acacia crassicarpa</name>
    <name type="common">northern wattle</name>
    <dbReference type="NCBI Taxonomy" id="499986"/>
    <lineage>
        <taxon>Eukaryota</taxon>
        <taxon>Viridiplantae</taxon>
        <taxon>Streptophyta</taxon>
        <taxon>Embryophyta</taxon>
        <taxon>Tracheophyta</taxon>
        <taxon>Spermatophyta</taxon>
        <taxon>Magnoliopsida</taxon>
        <taxon>eudicotyledons</taxon>
        <taxon>Gunneridae</taxon>
        <taxon>Pentapetalae</taxon>
        <taxon>rosids</taxon>
        <taxon>fabids</taxon>
        <taxon>Fabales</taxon>
        <taxon>Fabaceae</taxon>
        <taxon>Caesalpinioideae</taxon>
        <taxon>mimosoid clade</taxon>
        <taxon>Acacieae</taxon>
        <taxon>Acacia</taxon>
    </lineage>
</organism>
<dbReference type="GO" id="GO:0005524">
    <property type="term" value="F:ATP binding"/>
    <property type="evidence" value="ECO:0007669"/>
    <property type="project" value="UniProtKB-UniRule"/>
</dbReference>
<dbReference type="FunFam" id="3.30.200.20:FF:000059">
    <property type="entry name" value="S-receptor-like serine/threonine-protein kinase"/>
    <property type="match status" value="1"/>
</dbReference>
<evidence type="ECO:0000313" key="25">
    <source>
        <dbReference type="Proteomes" id="UP001293593"/>
    </source>
</evidence>
<dbReference type="CDD" id="cd14066">
    <property type="entry name" value="STKc_IRAK"/>
    <property type="match status" value="1"/>
</dbReference>
<keyword evidence="25" id="KW-1185">Reference proteome</keyword>
<comment type="catalytic activity">
    <reaction evidence="15 17">
        <text>L-threonyl-[protein] + ATP = O-phospho-L-threonyl-[protein] + ADP + H(+)</text>
        <dbReference type="Rhea" id="RHEA:46608"/>
        <dbReference type="Rhea" id="RHEA-COMP:11060"/>
        <dbReference type="Rhea" id="RHEA-COMP:11605"/>
        <dbReference type="ChEBI" id="CHEBI:15378"/>
        <dbReference type="ChEBI" id="CHEBI:30013"/>
        <dbReference type="ChEBI" id="CHEBI:30616"/>
        <dbReference type="ChEBI" id="CHEBI:61977"/>
        <dbReference type="ChEBI" id="CHEBI:456216"/>
        <dbReference type="EC" id="2.7.11.1"/>
    </reaction>
</comment>
<reference evidence="24" key="1">
    <citation type="submission" date="2023-10" db="EMBL/GenBank/DDBJ databases">
        <title>Chromosome-level genome of the transformable northern wattle, Acacia crassicarpa.</title>
        <authorList>
            <person name="Massaro I."/>
            <person name="Sinha N.R."/>
            <person name="Poethig S."/>
            <person name="Leichty A.R."/>
        </authorList>
    </citation>
    <scope>NUCLEOTIDE SEQUENCE</scope>
    <source>
        <strain evidence="24">Acra3RX</strain>
        <tissue evidence="24">Leaf</tissue>
    </source>
</reference>
<evidence type="ECO:0000256" key="8">
    <source>
        <dbReference type="ARBA" id="ARBA00022777"/>
    </source>
</evidence>
<feature type="domain" description="Protein kinase" evidence="21">
    <location>
        <begin position="502"/>
        <end position="789"/>
    </location>
</feature>
<dbReference type="Gene3D" id="3.30.200.20">
    <property type="entry name" value="Phosphorylase Kinase, domain 1"/>
    <property type="match status" value="1"/>
</dbReference>
<dbReference type="InterPro" id="IPR017441">
    <property type="entry name" value="Protein_kinase_ATP_BS"/>
</dbReference>
<dbReference type="InterPro" id="IPR001480">
    <property type="entry name" value="Bulb-type_lectin_dom"/>
</dbReference>
<dbReference type="PROSITE" id="PS50011">
    <property type="entry name" value="PROTEIN_KINASE_DOM"/>
    <property type="match status" value="1"/>
</dbReference>
<evidence type="ECO:0000256" key="3">
    <source>
        <dbReference type="ARBA" id="ARBA00022536"/>
    </source>
</evidence>
<dbReference type="GO" id="GO:0048544">
    <property type="term" value="P:recognition of pollen"/>
    <property type="evidence" value="ECO:0007669"/>
    <property type="project" value="InterPro"/>
</dbReference>
<keyword evidence="10 19" id="KW-1133">Transmembrane helix</keyword>
<keyword evidence="6 20" id="KW-0732">Signal</keyword>
<evidence type="ECO:0000313" key="24">
    <source>
        <dbReference type="EMBL" id="KAK4268030.1"/>
    </source>
</evidence>
<evidence type="ECO:0000256" key="19">
    <source>
        <dbReference type="SAM" id="Phobius"/>
    </source>
</evidence>
<dbReference type="CDD" id="cd01098">
    <property type="entry name" value="PAN_AP_plant"/>
    <property type="match status" value="1"/>
</dbReference>
<evidence type="ECO:0000256" key="6">
    <source>
        <dbReference type="ARBA" id="ARBA00022729"/>
    </source>
</evidence>
<keyword evidence="2 17" id="KW-0723">Serine/threonine-protein kinase</keyword>
<dbReference type="AlphaFoldDB" id="A0AAE1MKI5"/>
<dbReference type="SMART" id="SM00108">
    <property type="entry name" value="B_lectin"/>
    <property type="match status" value="1"/>
</dbReference>
<evidence type="ECO:0000256" key="12">
    <source>
        <dbReference type="ARBA" id="ARBA00023157"/>
    </source>
</evidence>
<dbReference type="Proteomes" id="UP001293593">
    <property type="component" value="Unassembled WGS sequence"/>
</dbReference>
<keyword evidence="12" id="KW-1015">Disulfide bond</keyword>
<evidence type="ECO:0000256" key="5">
    <source>
        <dbReference type="ARBA" id="ARBA00022692"/>
    </source>
</evidence>
<dbReference type="InterPro" id="IPR024171">
    <property type="entry name" value="SRK-like_kinase"/>
</dbReference>
<name>A0AAE1MKI5_9FABA</name>
<evidence type="ECO:0000256" key="9">
    <source>
        <dbReference type="ARBA" id="ARBA00022840"/>
    </source>
</evidence>
<dbReference type="InterPro" id="IPR008271">
    <property type="entry name" value="Ser/Thr_kinase_AS"/>
</dbReference>
<dbReference type="GO" id="GO:0004674">
    <property type="term" value="F:protein serine/threonine kinase activity"/>
    <property type="evidence" value="ECO:0007669"/>
    <property type="project" value="UniProtKB-KW"/>
</dbReference>
<dbReference type="SUPFAM" id="SSF51110">
    <property type="entry name" value="alpha-D-mannose-specific plant lectins"/>
    <property type="match status" value="1"/>
</dbReference>
<dbReference type="PANTHER" id="PTHR47974">
    <property type="entry name" value="OS07G0415500 PROTEIN"/>
    <property type="match status" value="1"/>
</dbReference>
<dbReference type="PROSITE" id="PS50927">
    <property type="entry name" value="BULB_LECTIN"/>
    <property type="match status" value="1"/>
</dbReference>
<gene>
    <name evidence="24" type="ORF">QN277_024736</name>
</gene>
<evidence type="ECO:0000256" key="15">
    <source>
        <dbReference type="ARBA" id="ARBA00047899"/>
    </source>
</evidence>
<dbReference type="PROSITE" id="PS00108">
    <property type="entry name" value="PROTEIN_KINASE_ST"/>
    <property type="match status" value="1"/>
</dbReference>
<dbReference type="Pfam" id="PF00954">
    <property type="entry name" value="S_locus_glycop"/>
    <property type="match status" value="1"/>
</dbReference>
<dbReference type="InterPro" id="IPR011009">
    <property type="entry name" value="Kinase-like_dom_sf"/>
</dbReference>
<sequence length="790" mass="89708">MAFLNSYLLMILFISALPSLCLSSSSNYVLSLSVENPEDVIKSRNENFTAAFYDVGENAFAFAIWFTEPQGQNLTVIWMANRDVLVNGKRSMLTLHSNGNLVLNDAGQVDVWATNTTSLKRPELILQDDGNLVLLEYPNHIVWQSFDFPTDTLVPGQRLTRHSSLVSSKSQTNVSSGFHKLFFDNDNVLRLLYNGPDVSSIYWPPPWNLPQSNGRSTFNASRFVFLDSYGDIISTDNFTSKTSDYGLVLQRRLTIDSDGNVRVYSRRNGEEKWYISWQVISAGCNIHGICGENSFCKYEPYIGRACLCLPGYRFKDESDSSLGCEPEFNLSCNPEDSDFLYIPNGDFYGYDQGTYLNITFDECKKECLKSCNCNGFQYARDDFQFLCYPKTLLVNGNLSPAFKGGFHLRLPNSSSFTLKEPNTQCEVTKSVKLERVYVTKQDSILVKVLLWLVIAIGVFELACIFLFWCLTWKKSSKQQNYDHLTGTGFRKYSYSELKEATRGFSEEIGRGAGGVVYKGVLKDGRVAAIKRLNEANQIESEFLAEVNLIGRLNHMNLIDMWGYCAEGKYRMLIYEYMENGSLAENLESNNNKSSLDWRKRHEVALGTARGLAYLHEECLEWVLHCDIKPQNILLDSDYKPKVADFGLSKLQNRNNLNNPSFSRIRGTRGYMAPEWVFNLPITSKVDVYSYGIVVLEMITGKSLRVDGPDHSHHGRLVTWVREKKNKGEGKASWVEQIIDPTVEGSFDLKTMEVLATVALQCVVEDKDARPSMSRIVEMLQSHEIEHYILT</sequence>
<evidence type="ECO:0000256" key="4">
    <source>
        <dbReference type="ARBA" id="ARBA00022679"/>
    </source>
</evidence>
<comment type="subcellular location">
    <subcellularLocation>
        <location evidence="1">Membrane</location>
        <topology evidence="1">Single-pass type I membrane protein</topology>
    </subcellularLocation>
</comment>
<feature type="domain" description="Bulb-type lectin" evidence="22">
    <location>
        <begin position="26"/>
        <end position="147"/>
    </location>
</feature>
<dbReference type="EC" id="2.7.11.1" evidence="17"/>
<evidence type="ECO:0000256" key="1">
    <source>
        <dbReference type="ARBA" id="ARBA00004479"/>
    </source>
</evidence>
<keyword evidence="5 19" id="KW-0812">Transmembrane</keyword>
<dbReference type="Gene3D" id="2.90.10.10">
    <property type="entry name" value="Bulb-type lectin domain"/>
    <property type="match status" value="2"/>
</dbReference>
<evidence type="ECO:0000256" key="18">
    <source>
        <dbReference type="PROSITE-ProRule" id="PRU10141"/>
    </source>
</evidence>
<feature type="transmembrane region" description="Helical" evidence="19">
    <location>
        <begin position="448"/>
        <end position="470"/>
    </location>
</feature>
<dbReference type="SUPFAM" id="SSF56112">
    <property type="entry name" value="Protein kinase-like (PK-like)"/>
    <property type="match status" value="1"/>
</dbReference>
<evidence type="ECO:0000259" key="22">
    <source>
        <dbReference type="PROSITE" id="PS50927"/>
    </source>
</evidence>
<feature type="binding site" evidence="18">
    <location>
        <position position="530"/>
    </location>
    <ligand>
        <name>ATP</name>
        <dbReference type="ChEBI" id="CHEBI:30616"/>
    </ligand>
</feature>
<dbReference type="Gene3D" id="1.10.510.10">
    <property type="entry name" value="Transferase(Phosphotransferase) domain 1"/>
    <property type="match status" value="1"/>
</dbReference>
<keyword evidence="4 17" id="KW-0808">Transferase</keyword>
<dbReference type="Pfam" id="PF00069">
    <property type="entry name" value="Pkinase"/>
    <property type="match status" value="1"/>
</dbReference>
<evidence type="ECO:0000256" key="14">
    <source>
        <dbReference type="ARBA" id="ARBA00023180"/>
    </source>
</evidence>
<keyword evidence="11 19" id="KW-0472">Membrane</keyword>
<evidence type="ECO:0000259" key="21">
    <source>
        <dbReference type="PROSITE" id="PS50011"/>
    </source>
</evidence>
<comment type="catalytic activity">
    <reaction evidence="16 17">
        <text>L-seryl-[protein] + ATP = O-phospho-L-seryl-[protein] + ADP + H(+)</text>
        <dbReference type="Rhea" id="RHEA:17989"/>
        <dbReference type="Rhea" id="RHEA-COMP:9863"/>
        <dbReference type="Rhea" id="RHEA-COMP:11604"/>
        <dbReference type="ChEBI" id="CHEBI:15378"/>
        <dbReference type="ChEBI" id="CHEBI:29999"/>
        <dbReference type="ChEBI" id="CHEBI:30616"/>
        <dbReference type="ChEBI" id="CHEBI:83421"/>
        <dbReference type="ChEBI" id="CHEBI:456216"/>
        <dbReference type="EC" id="2.7.11.1"/>
    </reaction>
</comment>
<dbReference type="CDD" id="cd00028">
    <property type="entry name" value="B_lectin"/>
    <property type="match status" value="1"/>
</dbReference>
<evidence type="ECO:0000256" key="2">
    <source>
        <dbReference type="ARBA" id="ARBA00022527"/>
    </source>
</evidence>
<dbReference type="InterPro" id="IPR003609">
    <property type="entry name" value="Pan_app"/>
</dbReference>
<dbReference type="PANTHER" id="PTHR47974:SF3">
    <property type="entry name" value="RECEPTOR-LIKE SERINE_THREONINE-PROTEIN KINASE"/>
    <property type="match status" value="1"/>
</dbReference>
<dbReference type="InterPro" id="IPR036426">
    <property type="entry name" value="Bulb-type_lectin_dom_sf"/>
</dbReference>
<feature type="signal peptide" evidence="20">
    <location>
        <begin position="1"/>
        <end position="23"/>
    </location>
</feature>
<protein>
    <recommendedName>
        <fullName evidence="17">Receptor-like serine/threonine-protein kinase</fullName>
        <ecNumber evidence="17">2.7.11.1</ecNumber>
    </recommendedName>
</protein>
<dbReference type="InterPro" id="IPR000858">
    <property type="entry name" value="S_locus_glycoprot_dom"/>
</dbReference>
<feature type="domain" description="Apple" evidence="23">
    <location>
        <begin position="332"/>
        <end position="413"/>
    </location>
</feature>
<dbReference type="FunFam" id="1.10.510.10:FF:000302">
    <property type="entry name" value="Serine/threonine-protein kinase"/>
    <property type="match status" value="1"/>
</dbReference>
<accession>A0AAE1MKI5</accession>
<evidence type="ECO:0000256" key="20">
    <source>
        <dbReference type="SAM" id="SignalP"/>
    </source>
</evidence>
<evidence type="ECO:0000259" key="23">
    <source>
        <dbReference type="PROSITE" id="PS50948"/>
    </source>
</evidence>
<dbReference type="PIRSF" id="PIRSF000641">
    <property type="entry name" value="SRK"/>
    <property type="match status" value="1"/>
</dbReference>
<keyword evidence="8 17" id="KW-0418">Kinase</keyword>
<dbReference type="GO" id="GO:0016020">
    <property type="term" value="C:membrane"/>
    <property type="evidence" value="ECO:0007669"/>
    <property type="project" value="UniProtKB-SubCell"/>
</dbReference>
<evidence type="ECO:0000256" key="7">
    <source>
        <dbReference type="ARBA" id="ARBA00022741"/>
    </source>
</evidence>
<evidence type="ECO:0000256" key="11">
    <source>
        <dbReference type="ARBA" id="ARBA00023136"/>
    </source>
</evidence>
<evidence type="ECO:0000256" key="16">
    <source>
        <dbReference type="ARBA" id="ARBA00048679"/>
    </source>
</evidence>
<dbReference type="EMBL" id="JAWXYG010000007">
    <property type="protein sequence ID" value="KAK4268030.1"/>
    <property type="molecule type" value="Genomic_DNA"/>
</dbReference>
<keyword evidence="7 17" id="KW-0547">Nucleotide-binding</keyword>
<dbReference type="PROSITE" id="PS50948">
    <property type="entry name" value="PAN"/>
    <property type="match status" value="1"/>
</dbReference>
<dbReference type="SMART" id="SM00220">
    <property type="entry name" value="S_TKc"/>
    <property type="match status" value="1"/>
</dbReference>
<keyword evidence="9 17" id="KW-0067">ATP-binding</keyword>
<evidence type="ECO:0000256" key="10">
    <source>
        <dbReference type="ARBA" id="ARBA00022989"/>
    </source>
</evidence>
<feature type="chain" id="PRO_5041979400" description="Receptor-like serine/threonine-protein kinase" evidence="20">
    <location>
        <begin position="24"/>
        <end position="790"/>
    </location>
</feature>
<dbReference type="InterPro" id="IPR000719">
    <property type="entry name" value="Prot_kinase_dom"/>
</dbReference>
<keyword evidence="3" id="KW-0245">EGF-like domain</keyword>